<name>A0A2H9ZST8_9ASPA</name>
<dbReference type="Proteomes" id="UP000236161">
    <property type="component" value="Unassembled WGS sequence"/>
</dbReference>
<evidence type="ECO:0000313" key="3">
    <source>
        <dbReference type="Proteomes" id="UP000236161"/>
    </source>
</evidence>
<protein>
    <submittedName>
        <fullName evidence="2">Uncharacterized protein</fullName>
    </submittedName>
</protein>
<proteinExistence type="predicted"/>
<dbReference type="EMBL" id="KZ454261">
    <property type="protein sequence ID" value="PKA46353.1"/>
    <property type="molecule type" value="Genomic_DNA"/>
</dbReference>
<gene>
    <name evidence="2" type="ORF">AXF42_Ash021634</name>
</gene>
<evidence type="ECO:0000256" key="1">
    <source>
        <dbReference type="SAM" id="MobiDB-lite"/>
    </source>
</evidence>
<organism evidence="2 3">
    <name type="scientific">Apostasia shenzhenica</name>
    <dbReference type="NCBI Taxonomy" id="1088818"/>
    <lineage>
        <taxon>Eukaryota</taxon>
        <taxon>Viridiplantae</taxon>
        <taxon>Streptophyta</taxon>
        <taxon>Embryophyta</taxon>
        <taxon>Tracheophyta</taxon>
        <taxon>Spermatophyta</taxon>
        <taxon>Magnoliopsida</taxon>
        <taxon>Liliopsida</taxon>
        <taxon>Asparagales</taxon>
        <taxon>Orchidaceae</taxon>
        <taxon>Apostasioideae</taxon>
        <taxon>Apostasia</taxon>
    </lineage>
</organism>
<accession>A0A2H9ZST8</accession>
<reference evidence="2 3" key="1">
    <citation type="journal article" date="2017" name="Nature">
        <title>The Apostasia genome and the evolution of orchids.</title>
        <authorList>
            <person name="Zhang G.Q."/>
            <person name="Liu K.W."/>
            <person name="Li Z."/>
            <person name="Lohaus R."/>
            <person name="Hsiao Y.Y."/>
            <person name="Niu S.C."/>
            <person name="Wang J.Y."/>
            <person name="Lin Y.C."/>
            <person name="Xu Q."/>
            <person name="Chen L.J."/>
            <person name="Yoshida K."/>
            <person name="Fujiwara S."/>
            <person name="Wang Z.W."/>
            <person name="Zhang Y.Q."/>
            <person name="Mitsuda N."/>
            <person name="Wang M."/>
            <person name="Liu G.H."/>
            <person name="Pecoraro L."/>
            <person name="Huang H.X."/>
            <person name="Xiao X.J."/>
            <person name="Lin M."/>
            <person name="Wu X.Y."/>
            <person name="Wu W.L."/>
            <person name="Chen Y.Y."/>
            <person name="Chang S.B."/>
            <person name="Sakamoto S."/>
            <person name="Ohme-Takagi M."/>
            <person name="Yagi M."/>
            <person name="Zeng S.J."/>
            <person name="Shen C.Y."/>
            <person name="Yeh C.M."/>
            <person name="Luo Y.B."/>
            <person name="Tsai W.C."/>
            <person name="Van de Peer Y."/>
            <person name="Liu Z.J."/>
        </authorList>
    </citation>
    <scope>NUCLEOTIDE SEQUENCE [LARGE SCALE GENOMIC DNA]</scope>
    <source>
        <strain evidence="3">cv. Shenzhen</strain>
        <tissue evidence="2">Stem</tissue>
    </source>
</reference>
<sequence>MAAPYVTACDVAKAIPGEDAQNPMRQSVMQVISVHNAKPNSTDSAQAAVLYSPNNINCTPTVRQNAAASFPVHSAVLSHHSSPLHLQTSEKQQVPKPELHASRAVHFNQQGKVLQQQPNSSTLPKQQPQDSPTTCSAWARKEYVSFGDIDLSTSAHI</sequence>
<evidence type="ECO:0000313" key="2">
    <source>
        <dbReference type="EMBL" id="PKA46353.1"/>
    </source>
</evidence>
<feature type="region of interest" description="Disordered" evidence="1">
    <location>
        <begin position="112"/>
        <end position="134"/>
    </location>
</feature>
<keyword evidence="3" id="KW-1185">Reference proteome</keyword>
<dbReference type="AlphaFoldDB" id="A0A2H9ZST8"/>